<dbReference type="InterPro" id="IPR036465">
    <property type="entry name" value="vWFA_dom_sf"/>
</dbReference>
<dbReference type="InterPro" id="IPR002035">
    <property type="entry name" value="VWF_A"/>
</dbReference>
<accession>A0ABQ4QSN8</accession>
<evidence type="ECO:0000256" key="1">
    <source>
        <dbReference type="SAM" id="MobiDB-lite"/>
    </source>
</evidence>
<sequence>MSAPAGALAWSRACLAAALVARDPAGSRGIAVRARPGPVREAWLARLQALLAPGRPVRRLPPGIADDRLIGGLDLVATLRAGRPVPQAGLLAEADGGLVIVPMAERLGAGTAARIAAALDAGAVAVERDGIAARAPARFGLVLLDEGEADEAPPAALLDRVAILLDLDAVGLADLADRARGAEAPGREAPAGEGSPAPPAREAAEAAEAVCAVAAALGVASMRAPLMALKVAQLHATHSGRAGVAEDDIAAAAALVLAPRATRLPAEAPEPSPPEPSPPEPDGPPDARAGDAPQDADPQDPGPQDADPQDPGPGEAGGAAERVLAAARAAIPADLLARLAADGGPRPRMPVAGRAGAAALQARRGRPAGTRPGDPRTGRIALVETLRAAAPWQRLRGRDEARPIRVEPGDIRIRRLVHRTETTTIFAVDASGSAALERLAEAKGAVELLLAQAYVRRDRVALVAFRGSGAELVLPPTRSLVRARRGLAGLPGGGGTPLAAGIAAAEALAAGVRRAGQTPVVVVLTDGRANVARSGAPGRARAAADALAAARALGAAGTRALLIDTAPQPRDEARHLADAMAATYLPLPYADAARLTEAVRRAGG</sequence>
<dbReference type="RefSeq" id="WP_238312844.1">
    <property type="nucleotide sequence ID" value="NZ_BPQH01000002.1"/>
</dbReference>
<gene>
    <name evidence="3" type="primary">bchD</name>
    <name evidence="3" type="ORF">OPKNFCMD_0787</name>
</gene>
<dbReference type="Gene3D" id="1.10.8.80">
    <property type="entry name" value="Magnesium chelatase subunit I, C-Terminal domain"/>
    <property type="match status" value="1"/>
</dbReference>
<dbReference type="SMART" id="SM00327">
    <property type="entry name" value="VWA"/>
    <property type="match status" value="1"/>
</dbReference>
<feature type="domain" description="VWFA" evidence="2">
    <location>
        <begin position="423"/>
        <end position="602"/>
    </location>
</feature>
<feature type="region of interest" description="Disordered" evidence="1">
    <location>
        <begin position="181"/>
        <end position="202"/>
    </location>
</feature>
<protein>
    <submittedName>
        <fullName evidence="3">Magnesium-chelatase 60 kDa subunit</fullName>
    </submittedName>
</protein>
<evidence type="ECO:0000313" key="4">
    <source>
        <dbReference type="Proteomes" id="UP001055167"/>
    </source>
</evidence>
<reference evidence="3" key="2">
    <citation type="submission" date="2021-08" db="EMBL/GenBank/DDBJ databases">
        <authorList>
            <person name="Tani A."/>
            <person name="Ola A."/>
            <person name="Ogura Y."/>
            <person name="Katsura K."/>
            <person name="Hayashi T."/>
        </authorList>
    </citation>
    <scope>NUCLEOTIDE SEQUENCE</scope>
    <source>
        <strain evidence="3">KCTC 52305</strain>
    </source>
</reference>
<dbReference type="EMBL" id="BPQH01000002">
    <property type="protein sequence ID" value="GJD48071.1"/>
    <property type="molecule type" value="Genomic_DNA"/>
</dbReference>
<dbReference type="Proteomes" id="UP001055167">
    <property type="component" value="Unassembled WGS sequence"/>
</dbReference>
<dbReference type="InterPro" id="IPR041628">
    <property type="entry name" value="ChlI/MoxR_AAA_lid"/>
</dbReference>
<dbReference type="PANTHER" id="PTHR43473:SF2">
    <property type="entry name" value="MAGNESIUM-CHELATASE SUBUNIT CHLD, CHLOROPLASTIC"/>
    <property type="match status" value="1"/>
</dbReference>
<dbReference type="PROSITE" id="PS50234">
    <property type="entry name" value="VWFA"/>
    <property type="match status" value="1"/>
</dbReference>
<dbReference type="Gene3D" id="3.40.50.300">
    <property type="entry name" value="P-loop containing nucleotide triphosphate hydrolases"/>
    <property type="match status" value="1"/>
</dbReference>
<name>A0ABQ4QSN8_9HYPH</name>
<dbReference type="PANTHER" id="PTHR43473">
    <property type="entry name" value="MAGNESIUM-CHELATASE SUBUNIT CHLD, CHLOROPLASTIC"/>
    <property type="match status" value="1"/>
</dbReference>
<dbReference type="SUPFAM" id="SSF52540">
    <property type="entry name" value="P-loop containing nucleoside triphosphate hydrolases"/>
    <property type="match status" value="1"/>
</dbReference>
<keyword evidence="4" id="KW-1185">Reference proteome</keyword>
<feature type="compositionally biased region" description="Low complexity" evidence="1">
    <location>
        <begin position="286"/>
        <end position="296"/>
    </location>
</feature>
<dbReference type="SUPFAM" id="SSF53300">
    <property type="entry name" value="vWA-like"/>
    <property type="match status" value="1"/>
</dbReference>
<evidence type="ECO:0000259" key="2">
    <source>
        <dbReference type="PROSITE" id="PS50234"/>
    </source>
</evidence>
<feature type="compositionally biased region" description="Pro residues" evidence="1">
    <location>
        <begin position="268"/>
        <end position="284"/>
    </location>
</feature>
<dbReference type="Pfam" id="PF17863">
    <property type="entry name" value="AAA_lid_2"/>
    <property type="match status" value="1"/>
</dbReference>
<dbReference type="InterPro" id="IPR027417">
    <property type="entry name" value="P-loop_NTPase"/>
</dbReference>
<reference evidence="3" key="1">
    <citation type="journal article" date="2021" name="Front. Microbiol.">
        <title>Comprehensive Comparative Genomics and Phenotyping of Methylobacterium Species.</title>
        <authorList>
            <person name="Alessa O."/>
            <person name="Ogura Y."/>
            <person name="Fujitani Y."/>
            <person name="Takami H."/>
            <person name="Hayashi T."/>
            <person name="Sahin N."/>
            <person name="Tani A."/>
        </authorList>
    </citation>
    <scope>NUCLEOTIDE SEQUENCE</scope>
    <source>
        <strain evidence="3">KCTC 52305</strain>
    </source>
</reference>
<proteinExistence type="predicted"/>
<dbReference type="Gene3D" id="3.40.50.410">
    <property type="entry name" value="von Willebrand factor, type A domain"/>
    <property type="match status" value="1"/>
</dbReference>
<feature type="compositionally biased region" description="Low complexity" evidence="1">
    <location>
        <begin position="182"/>
        <end position="195"/>
    </location>
</feature>
<dbReference type="NCBIfam" id="NF009943">
    <property type="entry name" value="PRK13406.1"/>
    <property type="match status" value="1"/>
</dbReference>
<dbReference type="Pfam" id="PF13519">
    <property type="entry name" value="VWA_2"/>
    <property type="match status" value="1"/>
</dbReference>
<evidence type="ECO:0000313" key="3">
    <source>
        <dbReference type="EMBL" id="GJD48071.1"/>
    </source>
</evidence>
<feature type="region of interest" description="Disordered" evidence="1">
    <location>
        <begin position="265"/>
        <end position="318"/>
    </location>
</feature>
<comment type="caution">
    <text evidence="3">The sequence shown here is derived from an EMBL/GenBank/DDBJ whole genome shotgun (WGS) entry which is preliminary data.</text>
</comment>
<organism evidence="3 4">
    <name type="scientific">Methylobacterium crusticola</name>
    <dbReference type="NCBI Taxonomy" id="1697972"/>
    <lineage>
        <taxon>Bacteria</taxon>
        <taxon>Pseudomonadati</taxon>
        <taxon>Pseudomonadota</taxon>
        <taxon>Alphaproteobacteria</taxon>
        <taxon>Hyphomicrobiales</taxon>
        <taxon>Methylobacteriaceae</taxon>
        <taxon>Methylobacterium</taxon>
    </lineage>
</organism>